<protein>
    <recommendedName>
        <fullName evidence="3">Translation initiation factor IF-2</fullName>
    </recommendedName>
</protein>
<evidence type="ECO:0000256" key="3">
    <source>
        <dbReference type="ARBA" id="ARBA00020675"/>
    </source>
</evidence>
<evidence type="ECO:0000256" key="8">
    <source>
        <dbReference type="SAM" id="MobiDB-lite"/>
    </source>
</evidence>
<dbReference type="Proteomes" id="UP000886042">
    <property type="component" value="Unassembled WGS sequence"/>
</dbReference>
<evidence type="ECO:0000256" key="1">
    <source>
        <dbReference type="ARBA" id="ARBA00004496"/>
    </source>
</evidence>
<name>A0A7C3G5W9_9PROT</name>
<feature type="compositionally biased region" description="Basic and acidic residues" evidence="8">
    <location>
        <begin position="1"/>
        <end position="11"/>
    </location>
</feature>
<evidence type="ECO:0000256" key="5">
    <source>
        <dbReference type="ARBA" id="ARBA00022741"/>
    </source>
</evidence>
<keyword evidence="4 11" id="KW-0396">Initiation factor</keyword>
<dbReference type="InterPro" id="IPR015760">
    <property type="entry name" value="TIF_IF2"/>
</dbReference>
<feature type="domain" description="Translation initiation factor IF- 2" evidence="10">
    <location>
        <begin position="64"/>
        <end position="174"/>
    </location>
</feature>
<evidence type="ECO:0000259" key="9">
    <source>
        <dbReference type="Pfam" id="PF03144"/>
    </source>
</evidence>
<dbReference type="PANTHER" id="PTHR43381:SF5">
    <property type="entry name" value="TR-TYPE G DOMAIN-CONTAINING PROTEIN"/>
    <property type="match status" value="1"/>
</dbReference>
<comment type="caution">
    <text evidence="11">The sequence shown here is derived from an EMBL/GenBank/DDBJ whole genome shotgun (WGS) entry which is preliminary data.</text>
</comment>
<evidence type="ECO:0000259" key="10">
    <source>
        <dbReference type="Pfam" id="PF11987"/>
    </source>
</evidence>
<dbReference type="FunFam" id="3.40.50.10050:FF:000001">
    <property type="entry name" value="Translation initiation factor IF-2"/>
    <property type="match status" value="1"/>
</dbReference>
<evidence type="ECO:0000256" key="7">
    <source>
        <dbReference type="ARBA" id="ARBA00023134"/>
    </source>
</evidence>
<dbReference type="InterPro" id="IPR023115">
    <property type="entry name" value="TIF_IF2_dom3"/>
</dbReference>
<comment type="similarity">
    <text evidence="2">Belongs to the TRAFAC class translation factor GTPase superfamily. Classic translation factor GTPase family. IF-2 subfamily.</text>
</comment>
<dbReference type="AlphaFoldDB" id="A0A7C3G5W9"/>
<proteinExistence type="inferred from homology"/>
<comment type="subcellular location">
    <subcellularLocation>
        <location evidence="1">Cytoplasm</location>
    </subcellularLocation>
</comment>
<sequence length="285" mass="30921">KVKALTDERNARLKSAGPSQPVEILGLDGAPAPGEPFAVVGSEGKAREITEYRVRERKRGATGSAATSMEQMMARLKGKESEELNLLIKGDVQGSVEAIRSSVEALGNEDVKANVISGAVGGINESDIQLAKSVGAPIIAFNVRANRQAKALAEQEGVEIRYYSIIYEVLDDVKGVLEGMLAPERKETFIGYAEILEVFHIHKLGNIAGCKVTEGKVQRGSGVRLLRDDVVIHEGELSTLKRFKDEVKSVTAGMECGMGFEGYHDLKKGDMIECFTVEMLTRKLD</sequence>
<dbReference type="GO" id="GO:0003924">
    <property type="term" value="F:GTPase activity"/>
    <property type="evidence" value="ECO:0007669"/>
    <property type="project" value="InterPro"/>
</dbReference>
<accession>A0A7C3G5W9</accession>
<evidence type="ECO:0000256" key="4">
    <source>
        <dbReference type="ARBA" id="ARBA00022540"/>
    </source>
</evidence>
<organism evidence="11">
    <name type="scientific">Hellea balneolensis</name>
    <dbReference type="NCBI Taxonomy" id="287478"/>
    <lineage>
        <taxon>Bacteria</taxon>
        <taxon>Pseudomonadati</taxon>
        <taxon>Pseudomonadota</taxon>
        <taxon>Alphaproteobacteria</taxon>
        <taxon>Maricaulales</taxon>
        <taxon>Robiginitomaculaceae</taxon>
        <taxon>Hellea</taxon>
    </lineage>
</organism>
<evidence type="ECO:0000256" key="6">
    <source>
        <dbReference type="ARBA" id="ARBA00022917"/>
    </source>
</evidence>
<dbReference type="SUPFAM" id="SSF50447">
    <property type="entry name" value="Translation proteins"/>
    <property type="match status" value="1"/>
</dbReference>
<evidence type="ECO:0000313" key="11">
    <source>
        <dbReference type="EMBL" id="HFB55433.1"/>
    </source>
</evidence>
<evidence type="ECO:0000256" key="2">
    <source>
        <dbReference type="ARBA" id="ARBA00007733"/>
    </source>
</evidence>
<dbReference type="EMBL" id="DRMN01000383">
    <property type="protein sequence ID" value="HFB55433.1"/>
    <property type="molecule type" value="Genomic_DNA"/>
</dbReference>
<keyword evidence="5" id="KW-0547">Nucleotide-binding</keyword>
<feature type="region of interest" description="Disordered" evidence="8">
    <location>
        <begin position="1"/>
        <end position="23"/>
    </location>
</feature>
<dbReference type="GO" id="GO:0005525">
    <property type="term" value="F:GTP binding"/>
    <property type="evidence" value="ECO:0007669"/>
    <property type="project" value="UniProtKB-KW"/>
</dbReference>
<dbReference type="InterPro" id="IPR004161">
    <property type="entry name" value="EFTu-like_2"/>
</dbReference>
<gene>
    <name evidence="11" type="ORF">ENJ46_05860</name>
</gene>
<dbReference type="InterPro" id="IPR036925">
    <property type="entry name" value="TIF_IF2_dom3_sf"/>
</dbReference>
<dbReference type="Pfam" id="PF11987">
    <property type="entry name" value="IF-2"/>
    <property type="match status" value="1"/>
</dbReference>
<dbReference type="PANTHER" id="PTHR43381">
    <property type="entry name" value="TRANSLATION INITIATION FACTOR IF-2-RELATED"/>
    <property type="match status" value="1"/>
</dbReference>
<dbReference type="Gene3D" id="2.40.30.10">
    <property type="entry name" value="Translation factors"/>
    <property type="match status" value="2"/>
</dbReference>
<dbReference type="InterPro" id="IPR009000">
    <property type="entry name" value="Transl_B-barrel_sf"/>
</dbReference>
<dbReference type="CDD" id="cd03692">
    <property type="entry name" value="mtIF2_IVc"/>
    <property type="match status" value="1"/>
</dbReference>
<feature type="domain" description="Translation elongation factor EFTu-like" evidence="9">
    <location>
        <begin position="205"/>
        <end position="272"/>
    </location>
</feature>
<dbReference type="FunFam" id="2.40.30.10:FF:000008">
    <property type="entry name" value="Translation initiation factor IF-2"/>
    <property type="match status" value="1"/>
</dbReference>
<feature type="non-terminal residue" evidence="11">
    <location>
        <position position="1"/>
    </location>
</feature>
<keyword evidence="7" id="KW-0342">GTP-binding</keyword>
<dbReference type="Pfam" id="PF03144">
    <property type="entry name" value="GTP_EFTU_D2"/>
    <property type="match status" value="1"/>
</dbReference>
<reference evidence="11" key="1">
    <citation type="journal article" date="2020" name="mSystems">
        <title>Genome- and Community-Level Interaction Insights into Carbon Utilization and Element Cycling Functions of Hydrothermarchaeota in Hydrothermal Sediment.</title>
        <authorList>
            <person name="Zhou Z."/>
            <person name="Liu Y."/>
            <person name="Xu W."/>
            <person name="Pan J."/>
            <person name="Luo Z.H."/>
            <person name="Li M."/>
        </authorList>
    </citation>
    <scope>NUCLEOTIDE SEQUENCE [LARGE SCALE GENOMIC DNA]</scope>
    <source>
        <strain evidence="11">HyVt-489</strain>
    </source>
</reference>
<dbReference type="Gene3D" id="3.40.50.10050">
    <property type="entry name" value="Translation initiation factor IF- 2, domain 3"/>
    <property type="match status" value="1"/>
</dbReference>
<dbReference type="GO" id="GO:0005829">
    <property type="term" value="C:cytosol"/>
    <property type="evidence" value="ECO:0007669"/>
    <property type="project" value="TreeGrafter"/>
</dbReference>
<keyword evidence="6" id="KW-0648">Protein biosynthesis</keyword>
<dbReference type="SUPFAM" id="SSF52156">
    <property type="entry name" value="Initiation factor IF2/eIF5b, domain 3"/>
    <property type="match status" value="1"/>
</dbReference>
<dbReference type="PROSITE" id="PS01176">
    <property type="entry name" value="IF2"/>
    <property type="match status" value="1"/>
</dbReference>
<dbReference type="InterPro" id="IPR000178">
    <property type="entry name" value="TF_IF2_bacterial-like"/>
</dbReference>
<dbReference type="GO" id="GO:0003743">
    <property type="term" value="F:translation initiation factor activity"/>
    <property type="evidence" value="ECO:0007669"/>
    <property type="project" value="UniProtKB-KW"/>
</dbReference>